<name>A0AAD7D3D3_MYCRO</name>
<evidence type="ECO:0000313" key="1">
    <source>
        <dbReference type="EMBL" id="KAJ7676468.1"/>
    </source>
</evidence>
<gene>
    <name evidence="1" type="ORF">B0H17DRAFT_1139898</name>
</gene>
<comment type="caution">
    <text evidence="1">The sequence shown here is derived from an EMBL/GenBank/DDBJ whole genome shotgun (WGS) entry which is preliminary data.</text>
</comment>
<reference evidence="1" key="1">
    <citation type="submission" date="2023-03" db="EMBL/GenBank/DDBJ databases">
        <title>Massive genome expansion in bonnet fungi (Mycena s.s.) driven by repeated elements and novel gene families across ecological guilds.</title>
        <authorList>
            <consortium name="Lawrence Berkeley National Laboratory"/>
            <person name="Harder C.B."/>
            <person name="Miyauchi S."/>
            <person name="Viragh M."/>
            <person name="Kuo A."/>
            <person name="Thoen E."/>
            <person name="Andreopoulos B."/>
            <person name="Lu D."/>
            <person name="Skrede I."/>
            <person name="Drula E."/>
            <person name="Henrissat B."/>
            <person name="Morin E."/>
            <person name="Kohler A."/>
            <person name="Barry K."/>
            <person name="LaButti K."/>
            <person name="Morin E."/>
            <person name="Salamov A."/>
            <person name="Lipzen A."/>
            <person name="Mereny Z."/>
            <person name="Hegedus B."/>
            <person name="Baldrian P."/>
            <person name="Stursova M."/>
            <person name="Weitz H."/>
            <person name="Taylor A."/>
            <person name="Grigoriev I.V."/>
            <person name="Nagy L.G."/>
            <person name="Martin F."/>
            <person name="Kauserud H."/>
        </authorList>
    </citation>
    <scope>NUCLEOTIDE SEQUENCE</scope>
    <source>
        <strain evidence="1">CBHHK067</strain>
    </source>
</reference>
<accession>A0AAD7D3D3</accession>
<dbReference type="EMBL" id="JARKIE010000142">
    <property type="protein sequence ID" value="KAJ7676468.1"/>
    <property type="molecule type" value="Genomic_DNA"/>
</dbReference>
<keyword evidence="2" id="KW-1185">Reference proteome</keyword>
<evidence type="ECO:0000313" key="2">
    <source>
        <dbReference type="Proteomes" id="UP001221757"/>
    </source>
</evidence>
<organism evidence="1 2">
    <name type="scientific">Mycena rosella</name>
    <name type="common">Pink bonnet</name>
    <name type="synonym">Agaricus rosellus</name>
    <dbReference type="NCBI Taxonomy" id="1033263"/>
    <lineage>
        <taxon>Eukaryota</taxon>
        <taxon>Fungi</taxon>
        <taxon>Dikarya</taxon>
        <taxon>Basidiomycota</taxon>
        <taxon>Agaricomycotina</taxon>
        <taxon>Agaricomycetes</taxon>
        <taxon>Agaricomycetidae</taxon>
        <taxon>Agaricales</taxon>
        <taxon>Marasmiineae</taxon>
        <taxon>Mycenaceae</taxon>
        <taxon>Mycena</taxon>
    </lineage>
</organism>
<proteinExistence type="predicted"/>
<dbReference type="AlphaFoldDB" id="A0AAD7D3D3"/>
<protein>
    <submittedName>
        <fullName evidence="1">Uncharacterized protein</fullName>
    </submittedName>
</protein>
<dbReference type="Proteomes" id="UP001221757">
    <property type="component" value="Unassembled WGS sequence"/>
</dbReference>
<sequence>MSPNGLRCLTGCRDWETLSGKSSFHLVWVNFQLGMAMAYMALFPRGQKVYLSNIYFRRLTSLTKFLGVCGPLEVLSLLDTYPTTEAESGSDTSDGSGTLDSFILAELEELVVSSTYIGHKDFLLPLLGHSPPAKLKSLSFENFRVVNQDPCSIPAMEKLLRLASSSLMHLVMESYWVHAL</sequence>